<dbReference type="Gene3D" id="1.20.5.340">
    <property type="match status" value="1"/>
</dbReference>
<gene>
    <name evidence="2" type="ORF">GCM10017620_25630</name>
</gene>
<dbReference type="RefSeq" id="WP_271165781.1">
    <property type="nucleotide sequence ID" value="NZ_BSFD01000010.1"/>
</dbReference>
<reference evidence="2" key="1">
    <citation type="journal article" date="2014" name="Int. J. Syst. Evol. Microbiol.">
        <title>Complete genome of a new Firmicutes species belonging to the dominant human colonic microbiota ('Ruminococcus bicirculans') reveals two chromosomes and a selective capacity to utilize plant glucans.</title>
        <authorList>
            <consortium name="NISC Comparative Sequencing Program"/>
            <person name="Wegmann U."/>
            <person name="Louis P."/>
            <person name="Goesmann A."/>
            <person name="Henrissat B."/>
            <person name="Duncan S.H."/>
            <person name="Flint H.J."/>
        </authorList>
    </citation>
    <scope>NUCLEOTIDE SEQUENCE</scope>
    <source>
        <strain evidence="2">VKM B-1499</strain>
    </source>
</reference>
<keyword evidence="3" id="KW-1185">Reference proteome</keyword>
<name>A0ABQ5TBT2_9CAUL</name>
<reference evidence="2" key="2">
    <citation type="submission" date="2023-01" db="EMBL/GenBank/DDBJ databases">
        <authorList>
            <person name="Sun Q."/>
            <person name="Evtushenko L."/>
        </authorList>
    </citation>
    <scope>NUCLEOTIDE SEQUENCE</scope>
    <source>
        <strain evidence="2">VKM B-1499</strain>
    </source>
</reference>
<dbReference type="SUPFAM" id="SSF57997">
    <property type="entry name" value="Tropomyosin"/>
    <property type="match status" value="1"/>
</dbReference>
<evidence type="ECO:0000313" key="2">
    <source>
        <dbReference type="EMBL" id="GLK49590.1"/>
    </source>
</evidence>
<dbReference type="EMBL" id="BSFD01000010">
    <property type="protein sequence ID" value="GLK49590.1"/>
    <property type="molecule type" value="Genomic_DNA"/>
</dbReference>
<organism evidence="2 3">
    <name type="scientific">Brevundimonas intermedia</name>
    <dbReference type="NCBI Taxonomy" id="74315"/>
    <lineage>
        <taxon>Bacteria</taxon>
        <taxon>Pseudomonadati</taxon>
        <taxon>Pseudomonadota</taxon>
        <taxon>Alphaproteobacteria</taxon>
        <taxon>Caulobacterales</taxon>
        <taxon>Caulobacteraceae</taxon>
        <taxon>Brevundimonas</taxon>
    </lineage>
</organism>
<feature type="coiled-coil region" evidence="1">
    <location>
        <begin position="13"/>
        <end position="68"/>
    </location>
</feature>
<evidence type="ECO:0000313" key="3">
    <source>
        <dbReference type="Proteomes" id="UP001143509"/>
    </source>
</evidence>
<protein>
    <recommendedName>
        <fullName evidence="4">DUF4164 family protein</fullName>
    </recommendedName>
</protein>
<sequence>MADEPDNLVLQILRRVEGRLTSMETKMDRLGEDMHDLKVRTTHVEEGLAGVNRRLDRLDQRIERVETRLTLVDSPYGGVRE</sequence>
<proteinExistence type="predicted"/>
<keyword evidence="1" id="KW-0175">Coiled coil</keyword>
<dbReference type="Proteomes" id="UP001143509">
    <property type="component" value="Unassembled WGS sequence"/>
</dbReference>
<evidence type="ECO:0008006" key="4">
    <source>
        <dbReference type="Google" id="ProtNLM"/>
    </source>
</evidence>
<evidence type="ECO:0000256" key="1">
    <source>
        <dbReference type="SAM" id="Coils"/>
    </source>
</evidence>
<comment type="caution">
    <text evidence="2">The sequence shown here is derived from an EMBL/GenBank/DDBJ whole genome shotgun (WGS) entry which is preliminary data.</text>
</comment>
<accession>A0ABQ5TBT2</accession>